<comment type="caution">
    <text evidence="1">The sequence shown here is derived from an EMBL/GenBank/DDBJ whole genome shotgun (WGS) entry which is preliminary data.</text>
</comment>
<organism evidence="1 2">
    <name type="scientific">Dictyobacter formicarum</name>
    <dbReference type="NCBI Taxonomy" id="2778368"/>
    <lineage>
        <taxon>Bacteria</taxon>
        <taxon>Bacillati</taxon>
        <taxon>Chloroflexota</taxon>
        <taxon>Ktedonobacteria</taxon>
        <taxon>Ktedonobacterales</taxon>
        <taxon>Dictyobacteraceae</taxon>
        <taxon>Dictyobacter</taxon>
    </lineage>
</organism>
<dbReference type="Proteomes" id="UP000635565">
    <property type="component" value="Unassembled WGS sequence"/>
</dbReference>
<evidence type="ECO:0000313" key="1">
    <source>
        <dbReference type="EMBL" id="GHO85576.1"/>
    </source>
</evidence>
<proteinExistence type="predicted"/>
<name>A0ABQ3VKE0_9CHLR</name>
<dbReference type="RefSeq" id="WP_236022949.1">
    <property type="nucleotide sequence ID" value="NZ_BNJJ01000009.1"/>
</dbReference>
<sequence length="112" mass="11933">MISSGTPLAKTGLLIRTIRAIRALTIKAIRRPLLIAMRTKPTIIAMRIEPLTIAIRAKPPIIAIKAKPPIVAIKAKPPIVAMITAMKTRAPLAAKVSPPMKNAKSARGKSSS</sequence>
<protein>
    <submittedName>
        <fullName evidence="1">Uncharacterized protein</fullName>
    </submittedName>
</protein>
<evidence type="ECO:0000313" key="2">
    <source>
        <dbReference type="Proteomes" id="UP000635565"/>
    </source>
</evidence>
<keyword evidence="2" id="KW-1185">Reference proteome</keyword>
<accession>A0ABQ3VKE0</accession>
<reference evidence="1 2" key="1">
    <citation type="journal article" date="2021" name="Int. J. Syst. Evol. Microbiol.">
        <title>Reticulibacter mediterranei gen. nov., sp. nov., within the new family Reticulibacteraceae fam. nov., and Ktedonospora formicarum gen. nov., sp. nov., Ktedonobacter robiniae sp. nov., Dictyobacter formicarum sp. nov. and Dictyobacter arantiisoli sp. nov., belonging to the class Ktedonobacteria.</title>
        <authorList>
            <person name="Yabe S."/>
            <person name="Zheng Y."/>
            <person name="Wang C.M."/>
            <person name="Sakai Y."/>
            <person name="Abe K."/>
            <person name="Yokota A."/>
            <person name="Donadio S."/>
            <person name="Cavaletti L."/>
            <person name="Monciardini P."/>
        </authorList>
    </citation>
    <scope>NUCLEOTIDE SEQUENCE [LARGE SCALE GENOMIC DNA]</scope>
    <source>
        <strain evidence="1 2">SOSP1-9</strain>
    </source>
</reference>
<gene>
    <name evidence="1" type="ORF">KSZ_35820</name>
</gene>
<dbReference type="EMBL" id="BNJJ01000009">
    <property type="protein sequence ID" value="GHO85576.1"/>
    <property type="molecule type" value="Genomic_DNA"/>
</dbReference>